<proteinExistence type="predicted"/>
<dbReference type="GO" id="GO:0005886">
    <property type="term" value="C:plasma membrane"/>
    <property type="evidence" value="ECO:0007669"/>
    <property type="project" value="TreeGrafter"/>
</dbReference>
<dbReference type="PANTHER" id="PTHR22625:SF70">
    <property type="entry name" value="PLEXIN A, ISOFORM A"/>
    <property type="match status" value="1"/>
</dbReference>
<dbReference type="SUPFAM" id="SSF81296">
    <property type="entry name" value="E set domains"/>
    <property type="match status" value="1"/>
</dbReference>
<dbReference type="EMBL" id="JH817406">
    <property type="protein sequence ID" value="EKC33067.1"/>
    <property type="molecule type" value="Genomic_DNA"/>
</dbReference>
<protein>
    <submittedName>
        <fullName evidence="1">Plexin-B</fullName>
    </submittedName>
</protein>
<name>K1Q8R3_MAGGI</name>
<dbReference type="GO" id="GO:0030334">
    <property type="term" value="P:regulation of cell migration"/>
    <property type="evidence" value="ECO:0007669"/>
    <property type="project" value="TreeGrafter"/>
</dbReference>
<dbReference type="InterPro" id="IPR031148">
    <property type="entry name" value="Plexin"/>
</dbReference>
<dbReference type="CDD" id="cd00603">
    <property type="entry name" value="IPT_PCSR"/>
    <property type="match status" value="1"/>
</dbReference>
<organism evidence="1">
    <name type="scientific">Magallana gigas</name>
    <name type="common">Pacific oyster</name>
    <name type="synonym">Crassostrea gigas</name>
    <dbReference type="NCBI Taxonomy" id="29159"/>
    <lineage>
        <taxon>Eukaryota</taxon>
        <taxon>Metazoa</taxon>
        <taxon>Spiralia</taxon>
        <taxon>Lophotrochozoa</taxon>
        <taxon>Mollusca</taxon>
        <taxon>Bivalvia</taxon>
        <taxon>Autobranchia</taxon>
        <taxon>Pteriomorphia</taxon>
        <taxon>Ostreida</taxon>
        <taxon>Ostreoidea</taxon>
        <taxon>Ostreidae</taxon>
        <taxon>Magallana</taxon>
    </lineage>
</organism>
<sequence length="323" mass="35275">MFTDDGEGSKSVEIKYGPSGNVSLEVFDGVVALNAKNCIISTLCLEAYKCESLSSYREDCSTCHFLNQSKGYECQWCQNTGCVDVDNNQCSQADTCGGPTVTKISPTDGPPEGGTEVTIEGFNFGIKSDVTVTIAGVQCENVTFVGRRMRCITLSKSFDSPEKSEESGQVVVTVDGMNSSDDIQFTYKVGGKLRDDIKVSHERADDHGGTTFKVIGEGFIAIDNLTVGFVDSEERGSGCRILTQTKLECTYPSNKESEKLRKEEGTRSNIAIYLDGFSHTFTSSVLYVDDPLFAAFNDTCNTTYNFNPRLEDSIKLVVSRLIC</sequence>
<dbReference type="InterPro" id="IPR014756">
    <property type="entry name" value="Ig_E-set"/>
</dbReference>
<gene>
    <name evidence="1" type="ORF">CGI_10012479</name>
</gene>
<dbReference type="Pfam" id="PF01833">
    <property type="entry name" value="TIG"/>
    <property type="match status" value="1"/>
</dbReference>
<dbReference type="GO" id="GO:0002116">
    <property type="term" value="C:semaphorin receptor complex"/>
    <property type="evidence" value="ECO:0007669"/>
    <property type="project" value="TreeGrafter"/>
</dbReference>
<dbReference type="SMART" id="SM00429">
    <property type="entry name" value="IPT"/>
    <property type="match status" value="1"/>
</dbReference>
<accession>K1Q8R3</accession>
<dbReference type="InterPro" id="IPR002909">
    <property type="entry name" value="IPT_dom"/>
</dbReference>
<dbReference type="HOGENOM" id="CLU_861229_0_0_1"/>
<reference evidence="1" key="1">
    <citation type="journal article" date="2012" name="Nature">
        <title>The oyster genome reveals stress adaptation and complexity of shell formation.</title>
        <authorList>
            <person name="Zhang G."/>
            <person name="Fang X."/>
            <person name="Guo X."/>
            <person name="Li L."/>
            <person name="Luo R."/>
            <person name="Xu F."/>
            <person name="Yang P."/>
            <person name="Zhang L."/>
            <person name="Wang X."/>
            <person name="Qi H."/>
            <person name="Xiong Z."/>
            <person name="Que H."/>
            <person name="Xie Y."/>
            <person name="Holland P.W."/>
            <person name="Paps J."/>
            <person name="Zhu Y."/>
            <person name="Wu F."/>
            <person name="Chen Y."/>
            <person name="Wang J."/>
            <person name="Peng C."/>
            <person name="Meng J."/>
            <person name="Yang L."/>
            <person name="Liu J."/>
            <person name="Wen B."/>
            <person name="Zhang N."/>
            <person name="Huang Z."/>
            <person name="Zhu Q."/>
            <person name="Feng Y."/>
            <person name="Mount A."/>
            <person name="Hedgecock D."/>
            <person name="Xu Z."/>
            <person name="Liu Y."/>
            <person name="Domazet-Loso T."/>
            <person name="Du Y."/>
            <person name="Sun X."/>
            <person name="Zhang S."/>
            <person name="Liu B."/>
            <person name="Cheng P."/>
            <person name="Jiang X."/>
            <person name="Li J."/>
            <person name="Fan D."/>
            <person name="Wang W."/>
            <person name="Fu W."/>
            <person name="Wang T."/>
            <person name="Wang B."/>
            <person name="Zhang J."/>
            <person name="Peng Z."/>
            <person name="Li Y."/>
            <person name="Li N."/>
            <person name="Wang J."/>
            <person name="Chen M."/>
            <person name="He Y."/>
            <person name="Tan F."/>
            <person name="Song X."/>
            <person name="Zheng Q."/>
            <person name="Huang R."/>
            <person name="Yang H."/>
            <person name="Du X."/>
            <person name="Chen L."/>
            <person name="Yang M."/>
            <person name="Gaffney P.M."/>
            <person name="Wang S."/>
            <person name="Luo L."/>
            <person name="She Z."/>
            <person name="Ming Y."/>
            <person name="Huang W."/>
            <person name="Zhang S."/>
            <person name="Huang B."/>
            <person name="Zhang Y."/>
            <person name="Qu T."/>
            <person name="Ni P."/>
            <person name="Miao G."/>
            <person name="Wang J."/>
            <person name="Wang Q."/>
            <person name="Steinberg C.E."/>
            <person name="Wang H."/>
            <person name="Li N."/>
            <person name="Qian L."/>
            <person name="Zhang G."/>
            <person name="Li Y."/>
            <person name="Yang H."/>
            <person name="Liu X."/>
            <person name="Wang J."/>
            <person name="Yin Y."/>
            <person name="Wang J."/>
        </authorList>
    </citation>
    <scope>NUCLEOTIDE SEQUENCE [LARGE SCALE GENOMIC DNA]</scope>
    <source>
        <strain evidence="1">05x7-T-G4-1.051#20</strain>
    </source>
</reference>
<dbReference type="InterPro" id="IPR013783">
    <property type="entry name" value="Ig-like_fold"/>
</dbReference>
<dbReference type="GO" id="GO:0017154">
    <property type="term" value="F:semaphorin receptor activity"/>
    <property type="evidence" value="ECO:0007669"/>
    <property type="project" value="InterPro"/>
</dbReference>
<dbReference type="InParanoid" id="K1Q8R3"/>
<dbReference type="Gene3D" id="2.60.40.10">
    <property type="entry name" value="Immunoglobulins"/>
    <property type="match status" value="1"/>
</dbReference>
<evidence type="ECO:0000313" key="1">
    <source>
        <dbReference type="EMBL" id="EKC33067.1"/>
    </source>
</evidence>
<dbReference type="PANTHER" id="PTHR22625">
    <property type="entry name" value="PLEXIN"/>
    <property type="match status" value="1"/>
</dbReference>
<dbReference type="AlphaFoldDB" id="K1Q8R3"/>